<protein>
    <submittedName>
        <fullName evidence="3">Putative inner membrane protein</fullName>
    </submittedName>
</protein>
<name>D3UIQ1_HELM1</name>
<feature type="compositionally biased region" description="Polar residues" evidence="1">
    <location>
        <begin position="52"/>
        <end position="78"/>
    </location>
</feature>
<keyword evidence="2" id="KW-0812">Transmembrane</keyword>
<feature type="compositionally biased region" description="Basic and acidic residues" evidence="1">
    <location>
        <begin position="128"/>
        <end position="138"/>
    </location>
</feature>
<dbReference type="STRING" id="679897.HMU11210"/>
<feature type="region of interest" description="Disordered" evidence="1">
    <location>
        <begin position="49"/>
        <end position="78"/>
    </location>
</feature>
<evidence type="ECO:0000256" key="1">
    <source>
        <dbReference type="SAM" id="MobiDB-lite"/>
    </source>
</evidence>
<feature type="transmembrane region" description="Helical" evidence="2">
    <location>
        <begin position="21"/>
        <end position="41"/>
    </location>
</feature>
<keyword evidence="2" id="KW-0472">Membrane</keyword>
<feature type="compositionally biased region" description="Basic residues" evidence="1">
    <location>
        <begin position="157"/>
        <end position="166"/>
    </location>
</feature>
<dbReference type="KEGG" id="hms:HMU11210"/>
<organism evidence="3 4">
    <name type="scientific">Helicobacter mustelae (strain ATCC 43772 / CCUG 25715 / CIP 103759 / LMG 18044 / NCTC 12198 / R85-136P)</name>
    <name type="common">Campylobacter mustelae</name>
    <dbReference type="NCBI Taxonomy" id="679897"/>
    <lineage>
        <taxon>Bacteria</taxon>
        <taxon>Pseudomonadati</taxon>
        <taxon>Campylobacterota</taxon>
        <taxon>Epsilonproteobacteria</taxon>
        <taxon>Campylobacterales</taxon>
        <taxon>Helicobacteraceae</taxon>
        <taxon>Helicobacter</taxon>
    </lineage>
</organism>
<reference evidence="3 4" key="1">
    <citation type="journal article" date="2010" name="BMC Genomics">
        <title>Comparative genomics and proteomics of Helicobacter mustelae, an ulcerogenic and carcinogenic gastric pathogen.</title>
        <authorList>
            <person name="O'Toole P.W."/>
            <person name="Snelling W.J."/>
            <person name="Canchaya C."/>
            <person name="Forde B.M."/>
            <person name="Hardie K.R."/>
            <person name="Josenhans C."/>
            <person name="Graham R.L.J."/>
            <person name="McMullan G."/>
            <person name="Parkhill J."/>
            <person name="Belda E."/>
            <person name="Bentley S.D."/>
        </authorList>
    </citation>
    <scope>NUCLEOTIDE SEQUENCE [LARGE SCALE GENOMIC DNA]</scope>
    <source>
        <strain evidence="4">ATCC 43772 / LMG 18044 / NCTC 12198 / 12198</strain>
    </source>
</reference>
<dbReference type="AlphaFoldDB" id="D3UIQ1"/>
<sequence length="251" mass="28129">MEEMDFKETLDTTKKKKTQNVVLGVVAVIAILVILLIIWSFTHSNPKEQALEQPQENTNSLLADNQPSSTTQNPSSEYDSFDKIVNEMKDANTPESTPVAAAKTPDAKDDKELSKDSSTQSYTPGHAADAKHAMHDKTQTSNHLAQKITPSPEHVKKSPAKKKRAAKSFDSLSLQKATAGSYLQMGAFAKQPNKTMQNTLMHHDFRTLEFTDHEGQKLTKYLIGPFKSRKQAEDYKQQHPELAHSIYYEVK</sequence>
<dbReference type="HOGENOM" id="CLU_1105955_0_0_7"/>
<dbReference type="Proteomes" id="UP000001522">
    <property type="component" value="Chromosome"/>
</dbReference>
<accession>D3UIQ1</accession>
<dbReference type="EMBL" id="FN555004">
    <property type="protein sequence ID" value="CBG40376.1"/>
    <property type="molecule type" value="Genomic_DNA"/>
</dbReference>
<feature type="region of interest" description="Disordered" evidence="1">
    <location>
        <begin position="90"/>
        <end position="169"/>
    </location>
</feature>
<evidence type="ECO:0000313" key="4">
    <source>
        <dbReference type="Proteomes" id="UP000001522"/>
    </source>
</evidence>
<dbReference type="RefSeq" id="WP_013023445.1">
    <property type="nucleotide sequence ID" value="NC_013949.1"/>
</dbReference>
<keyword evidence="4" id="KW-1185">Reference proteome</keyword>
<evidence type="ECO:0000256" key="2">
    <source>
        <dbReference type="SAM" id="Phobius"/>
    </source>
</evidence>
<gene>
    <name evidence="3" type="ordered locus">HMU11210</name>
</gene>
<evidence type="ECO:0000313" key="3">
    <source>
        <dbReference type="EMBL" id="CBG40376.1"/>
    </source>
</evidence>
<keyword evidence="2" id="KW-1133">Transmembrane helix</keyword>
<feature type="compositionally biased region" description="Basic and acidic residues" evidence="1">
    <location>
        <begin position="105"/>
        <end position="115"/>
    </location>
</feature>
<proteinExistence type="predicted"/>